<accession>A0AAV2TK99</accession>
<feature type="region of interest" description="Disordered" evidence="10">
    <location>
        <begin position="90"/>
        <end position="131"/>
    </location>
</feature>
<proteinExistence type="inferred from homology"/>
<dbReference type="GO" id="GO:0008270">
    <property type="term" value="F:zinc ion binding"/>
    <property type="evidence" value="ECO:0007669"/>
    <property type="project" value="UniProtKB-KW"/>
</dbReference>
<sequence>MNFSNQFIDVWNSRFPANMQPPQLECLKADQFGSLLDQKQALEYEESKVYAAIEDLKEQLNRETFIADFLHKCIQKLGAVSQVFSEIDQSDSKSSSSSGTAGRHLGSISPPNVLTNGPSLLQSGKGQNSTSNSNFPLFPQCIASNLIQSASPLLVAAAATSTAPFLLPSSLPPFPCGDSIKLDPDGERRSPNFLLSASDRPSSYGAGPRLTTPSSLYSNPFSAGTKYSPSHGSLHSQSSPFEGVNINTNQTTKNADSSRVCDNNVTSEAQAAAAAMAAAFGLGFPGVRTGTSTFDHNTNPLLNFGKDSSINNPGLLQSSCNTHLPPNGLDMKETITDQSISSERPYQCPTCSRSFAVKAGLVQHMRTHTDERPYPCPHCGRAFKQKIQLTTHMRVHSGERPYGCRLCGKLFRQQSHVVQHLRTHTGEKPHKCYQCGKAFRQKYSLISHQRRMCRNRAAANPIAAGMTMWISPGAGGDTCNLVKEFSPTKTTIPITSPTNNSMSTPVSVTASANSPFSPFLSSPVSTAPSSVHQLAQFQSPVNHRDESQREPRLSVTSVDSHSTYRPASHEHDLSSSSADGQEPGPAESEDEELCSPGSSRMGTSSAPPHPTALELS</sequence>
<feature type="compositionally biased region" description="Low complexity" evidence="10">
    <location>
        <begin position="492"/>
        <end position="501"/>
    </location>
</feature>
<evidence type="ECO:0000256" key="9">
    <source>
        <dbReference type="PROSITE-ProRule" id="PRU00042"/>
    </source>
</evidence>
<evidence type="ECO:0000256" key="3">
    <source>
        <dbReference type="ARBA" id="ARBA00022723"/>
    </source>
</evidence>
<dbReference type="GO" id="GO:0005634">
    <property type="term" value="C:nucleus"/>
    <property type="evidence" value="ECO:0007669"/>
    <property type="project" value="UniProtKB-SubCell"/>
</dbReference>
<comment type="similarity">
    <text evidence="2">Belongs to the krueppel C2H2-type zinc-finger protein family.</text>
</comment>
<dbReference type="PROSITE" id="PS00028">
    <property type="entry name" value="ZINC_FINGER_C2H2_1"/>
    <property type="match status" value="3"/>
</dbReference>
<evidence type="ECO:0000256" key="1">
    <source>
        <dbReference type="ARBA" id="ARBA00004123"/>
    </source>
</evidence>
<organism evidence="12 13">
    <name type="scientific">Calicophoron daubneyi</name>
    <name type="common">Rumen fluke</name>
    <name type="synonym">Paramphistomum daubneyi</name>
    <dbReference type="NCBI Taxonomy" id="300641"/>
    <lineage>
        <taxon>Eukaryota</taxon>
        <taxon>Metazoa</taxon>
        <taxon>Spiralia</taxon>
        <taxon>Lophotrochozoa</taxon>
        <taxon>Platyhelminthes</taxon>
        <taxon>Trematoda</taxon>
        <taxon>Digenea</taxon>
        <taxon>Plagiorchiida</taxon>
        <taxon>Pronocephalata</taxon>
        <taxon>Paramphistomoidea</taxon>
        <taxon>Paramphistomidae</taxon>
        <taxon>Calicophoron</taxon>
    </lineage>
</organism>
<keyword evidence="5 9" id="KW-0863">Zinc-finger</keyword>
<comment type="caution">
    <text evidence="12">The sequence shown here is derived from an EMBL/GenBank/DDBJ whole genome shotgun (WGS) entry which is preliminary data.</text>
</comment>
<evidence type="ECO:0000256" key="10">
    <source>
        <dbReference type="SAM" id="MobiDB-lite"/>
    </source>
</evidence>
<evidence type="ECO:0000256" key="6">
    <source>
        <dbReference type="ARBA" id="ARBA00022833"/>
    </source>
</evidence>
<feature type="compositionally biased region" description="Polar residues" evidence="10">
    <location>
        <begin position="109"/>
        <end position="131"/>
    </location>
</feature>
<dbReference type="EMBL" id="CAXLJL010000378">
    <property type="protein sequence ID" value="CAL5137226.1"/>
    <property type="molecule type" value="Genomic_DNA"/>
</dbReference>
<evidence type="ECO:0000313" key="13">
    <source>
        <dbReference type="Proteomes" id="UP001497525"/>
    </source>
</evidence>
<protein>
    <recommendedName>
        <fullName evidence="11">C2H2-type domain-containing protein</fullName>
    </recommendedName>
</protein>
<dbReference type="SMART" id="SM00355">
    <property type="entry name" value="ZnF_C2H2"/>
    <property type="match status" value="4"/>
</dbReference>
<dbReference type="PANTHER" id="PTHR16515:SF49">
    <property type="entry name" value="GASTRULA ZINC FINGER PROTEIN XLCGF49.1-LIKE-RELATED"/>
    <property type="match status" value="1"/>
</dbReference>
<keyword evidence="8" id="KW-0539">Nucleus</keyword>
<dbReference type="InterPro" id="IPR036236">
    <property type="entry name" value="Znf_C2H2_sf"/>
</dbReference>
<evidence type="ECO:0000259" key="11">
    <source>
        <dbReference type="PROSITE" id="PS50157"/>
    </source>
</evidence>
<dbReference type="Pfam" id="PF00096">
    <property type="entry name" value="zf-C2H2"/>
    <property type="match status" value="4"/>
</dbReference>
<reference evidence="12" key="1">
    <citation type="submission" date="2024-06" db="EMBL/GenBank/DDBJ databases">
        <authorList>
            <person name="Liu X."/>
            <person name="Lenzi L."/>
            <person name="Haldenby T S."/>
            <person name="Uol C."/>
        </authorList>
    </citation>
    <scope>NUCLEOTIDE SEQUENCE</scope>
</reference>
<feature type="region of interest" description="Disordered" evidence="10">
    <location>
        <begin position="178"/>
        <end position="211"/>
    </location>
</feature>
<feature type="domain" description="C2H2-type" evidence="11">
    <location>
        <begin position="346"/>
        <end position="373"/>
    </location>
</feature>
<dbReference type="InterPro" id="IPR050331">
    <property type="entry name" value="Zinc_finger"/>
</dbReference>
<feature type="domain" description="C2H2-type" evidence="11">
    <location>
        <begin position="430"/>
        <end position="457"/>
    </location>
</feature>
<feature type="domain" description="C2H2-type" evidence="11">
    <location>
        <begin position="374"/>
        <end position="401"/>
    </location>
</feature>
<evidence type="ECO:0000313" key="12">
    <source>
        <dbReference type="EMBL" id="CAL5137226.1"/>
    </source>
</evidence>
<feature type="region of interest" description="Disordered" evidence="10">
    <location>
        <begin position="492"/>
        <end position="511"/>
    </location>
</feature>
<evidence type="ECO:0000256" key="5">
    <source>
        <dbReference type="ARBA" id="ARBA00022771"/>
    </source>
</evidence>
<feature type="compositionally biased region" description="Polar residues" evidence="10">
    <location>
        <begin position="531"/>
        <end position="541"/>
    </location>
</feature>
<dbReference type="InterPro" id="IPR013087">
    <property type="entry name" value="Znf_C2H2_type"/>
</dbReference>
<evidence type="ECO:0000256" key="8">
    <source>
        <dbReference type="ARBA" id="ARBA00023242"/>
    </source>
</evidence>
<dbReference type="PROSITE" id="PS50157">
    <property type="entry name" value="ZINC_FINGER_C2H2_2"/>
    <property type="match status" value="4"/>
</dbReference>
<keyword evidence="3" id="KW-0479">Metal-binding</keyword>
<dbReference type="GO" id="GO:0003677">
    <property type="term" value="F:DNA binding"/>
    <property type="evidence" value="ECO:0007669"/>
    <property type="project" value="UniProtKB-KW"/>
</dbReference>
<dbReference type="FunFam" id="3.30.160.60:FF:000902">
    <property type="entry name" value="Zinc finger protein 445"/>
    <property type="match status" value="1"/>
</dbReference>
<feature type="compositionally biased region" description="Polar residues" evidence="10">
    <location>
        <begin position="596"/>
        <end position="606"/>
    </location>
</feature>
<comment type="subcellular location">
    <subcellularLocation>
        <location evidence="1">Nucleus</location>
    </subcellularLocation>
</comment>
<keyword evidence="7" id="KW-0238">DNA-binding</keyword>
<dbReference type="SUPFAM" id="SSF57667">
    <property type="entry name" value="beta-beta-alpha zinc fingers"/>
    <property type="match status" value="2"/>
</dbReference>
<feature type="compositionally biased region" description="Polar residues" evidence="10">
    <location>
        <begin position="554"/>
        <end position="565"/>
    </location>
</feature>
<dbReference type="GO" id="GO:0010468">
    <property type="term" value="P:regulation of gene expression"/>
    <property type="evidence" value="ECO:0007669"/>
    <property type="project" value="UniProtKB-ARBA"/>
</dbReference>
<dbReference type="FunFam" id="3.30.160.60:FF:001498">
    <property type="entry name" value="Zinc finger protein 404"/>
    <property type="match status" value="1"/>
</dbReference>
<gene>
    <name evidence="12" type="ORF">CDAUBV1_LOCUS11480</name>
</gene>
<dbReference type="Proteomes" id="UP001497525">
    <property type="component" value="Unassembled WGS sequence"/>
</dbReference>
<name>A0AAV2TK99_CALDB</name>
<dbReference type="FunFam" id="3.30.160.60:FF:000110">
    <property type="entry name" value="Zinc finger protein-like"/>
    <property type="match status" value="1"/>
</dbReference>
<feature type="compositionally biased region" description="Basic and acidic residues" evidence="10">
    <location>
        <begin position="180"/>
        <end position="190"/>
    </location>
</feature>
<keyword evidence="4" id="KW-0677">Repeat</keyword>
<dbReference type="PANTHER" id="PTHR16515">
    <property type="entry name" value="PR DOMAIN ZINC FINGER PROTEIN"/>
    <property type="match status" value="1"/>
</dbReference>
<feature type="region of interest" description="Disordered" evidence="10">
    <location>
        <begin position="531"/>
        <end position="616"/>
    </location>
</feature>
<dbReference type="Gene3D" id="3.30.160.60">
    <property type="entry name" value="Classic Zinc Finger"/>
    <property type="match status" value="4"/>
</dbReference>
<evidence type="ECO:0000256" key="2">
    <source>
        <dbReference type="ARBA" id="ARBA00006991"/>
    </source>
</evidence>
<dbReference type="FunFam" id="3.30.160.60:FF:002343">
    <property type="entry name" value="Zinc finger protein 33A"/>
    <property type="match status" value="1"/>
</dbReference>
<evidence type="ECO:0000256" key="4">
    <source>
        <dbReference type="ARBA" id="ARBA00022737"/>
    </source>
</evidence>
<keyword evidence="6" id="KW-0862">Zinc</keyword>
<feature type="domain" description="C2H2-type" evidence="11">
    <location>
        <begin position="402"/>
        <end position="429"/>
    </location>
</feature>
<evidence type="ECO:0000256" key="7">
    <source>
        <dbReference type="ARBA" id="ARBA00023125"/>
    </source>
</evidence>
<dbReference type="AlphaFoldDB" id="A0AAV2TK99"/>
<feature type="compositionally biased region" description="Basic and acidic residues" evidence="10">
    <location>
        <begin position="542"/>
        <end position="552"/>
    </location>
</feature>